<protein>
    <submittedName>
        <fullName evidence="2">Uncharacterized protein</fullName>
    </submittedName>
</protein>
<evidence type="ECO:0000313" key="2">
    <source>
        <dbReference type="EMBL" id="TNM99613.1"/>
    </source>
</evidence>
<sequence length="109" mass="12496">MGSFVPPTYLSELDELQEEVQRRTREEEQQRQEEKQRGVVLGFNPQPSKYLDLDQLQIQGTVLSIVCQRQSFCSTSWCVWSRRVTSTPLCQLSVKQSESTTLAPGTSDR</sequence>
<dbReference type="Proteomes" id="UP000516260">
    <property type="component" value="Chromosome 13"/>
</dbReference>
<dbReference type="EMBL" id="SWLE01000005">
    <property type="protein sequence ID" value="TNM99613.1"/>
    <property type="molecule type" value="Genomic_DNA"/>
</dbReference>
<feature type="compositionally biased region" description="Basic and acidic residues" evidence="1">
    <location>
        <begin position="19"/>
        <end position="37"/>
    </location>
</feature>
<dbReference type="AlphaFoldDB" id="A0A4Z2C612"/>
<feature type="region of interest" description="Disordered" evidence="1">
    <location>
        <begin position="15"/>
        <end position="39"/>
    </location>
</feature>
<comment type="caution">
    <text evidence="2">The sequence shown here is derived from an EMBL/GenBank/DDBJ whole genome shotgun (WGS) entry which is preliminary data.</text>
</comment>
<reference evidence="2 3" key="1">
    <citation type="submission" date="2019-04" db="EMBL/GenBank/DDBJ databases">
        <title>The sequence and de novo assembly of Takifugu bimaculatus genome using PacBio and Hi-C technologies.</title>
        <authorList>
            <person name="Xu P."/>
            <person name="Liu B."/>
            <person name="Zhou Z."/>
        </authorList>
    </citation>
    <scope>NUCLEOTIDE SEQUENCE [LARGE SCALE GENOMIC DNA]</scope>
    <source>
        <strain evidence="2">TB-2018</strain>
        <tissue evidence="2">Muscle</tissue>
    </source>
</reference>
<gene>
    <name evidence="2" type="ORF">fugu_012646</name>
</gene>
<evidence type="ECO:0000256" key="1">
    <source>
        <dbReference type="SAM" id="MobiDB-lite"/>
    </source>
</evidence>
<organism evidence="2 3">
    <name type="scientific">Takifugu bimaculatus</name>
    <dbReference type="NCBI Taxonomy" id="433685"/>
    <lineage>
        <taxon>Eukaryota</taxon>
        <taxon>Metazoa</taxon>
        <taxon>Chordata</taxon>
        <taxon>Craniata</taxon>
        <taxon>Vertebrata</taxon>
        <taxon>Euteleostomi</taxon>
        <taxon>Actinopterygii</taxon>
        <taxon>Neopterygii</taxon>
        <taxon>Teleostei</taxon>
        <taxon>Neoteleostei</taxon>
        <taxon>Acanthomorphata</taxon>
        <taxon>Eupercaria</taxon>
        <taxon>Tetraodontiformes</taxon>
        <taxon>Tetradontoidea</taxon>
        <taxon>Tetraodontidae</taxon>
        <taxon>Takifugu</taxon>
    </lineage>
</organism>
<name>A0A4Z2C612_9TELE</name>
<accession>A0A4Z2C612</accession>
<evidence type="ECO:0000313" key="3">
    <source>
        <dbReference type="Proteomes" id="UP000516260"/>
    </source>
</evidence>
<keyword evidence="3" id="KW-1185">Reference proteome</keyword>
<proteinExistence type="predicted"/>